<keyword evidence="3" id="KW-1185">Reference proteome</keyword>
<protein>
    <recommendedName>
        <fullName evidence="4">Collagen triple helix repeat protein</fullName>
    </recommendedName>
</protein>
<evidence type="ECO:0008006" key="4">
    <source>
        <dbReference type="Google" id="ProtNLM"/>
    </source>
</evidence>
<comment type="caution">
    <text evidence="2">The sequence shown here is derived from an EMBL/GenBank/DDBJ whole genome shotgun (WGS) entry which is preliminary data.</text>
</comment>
<gene>
    <name evidence="2" type="ORF">OV287_07750</name>
</gene>
<proteinExistence type="predicted"/>
<name>A0ABT4A081_9BACT</name>
<reference evidence="2 3" key="1">
    <citation type="submission" date="2022-11" db="EMBL/GenBank/DDBJ databases">
        <title>Minimal conservation of predation-associated metabolite biosynthetic gene clusters underscores biosynthetic potential of Myxococcota including descriptions for ten novel species: Archangium lansinium sp. nov., Myxococcus landrumus sp. nov., Nannocystis bai.</title>
        <authorList>
            <person name="Ahearne A."/>
            <person name="Stevens C."/>
            <person name="Phillips K."/>
        </authorList>
    </citation>
    <scope>NUCLEOTIDE SEQUENCE [LARGE SCALE GENOMIC DNA]</scope>
    <source>
        <strain evidence="2 3">MIWBW</strain>
    </source>
</reference>
<organism evidence="2 3">
    <name type="scientific">Archangium lansingense</name>
    <dbReference type="NCBI Taxonomy" id="2995310"/>
    <lineage>
        <taxon>Bacteria</taxon>
        <taxon>Pseudomonadati</taxon>
        <taxon>Myxococcota</taxon>
        <taxon>Myxococcia</taxon>
        <taxon>Myxococcales</taxon>
        <taxon>Cystobacterineae</taxon>
        <taxon>Archangiaceae</taxon>
        <taxon>Archangium</taxon>
    </lineage>
</organism>
<evidence type="ECO:0000256" key="1">
    <source>
        <dbReference type="SAM" id="MobiDB-lite"/>
    </source>
</evidence>
<dbReference type="EMBL" id="JAPNKA010000001">
    <property type="protein sequence ID" value="MCY1074377.1"/>
    <property type="molecule type" value="Genomic_DNA"/>
</dbReference>
<sequence>MACTAGPKGEPGPAGPDGPAGTAGPQGPTGPQGPSATSRPAVWRDANNTYVGPVLTNEEVLYFDAGGRVWFVDPSTGQLQAESLDIKYDAADCTGNAYVNATLPRLVFQVPGDSADTLRTQSDTYTATNLQLKSTRTGTSCFNTGHEQAVVPLADTLPTTPIVKPAVTFVGPLHLALQ</sequence>
<dbReference type="Proteomes" id="UP001207654">
    <property type="component" value="Unassembled WGS sequence"/>
</dbReference>
<accession>A0ABT4A081</accession>
<feature type="compositionally biased region" description="Low complexity" evidence="1">
    <location>
        <begin position="17"/>
        <end position="26"/>
    </location>
</feature>
<feature type="region of interest" description="Disordered" evidence="1">
    <location>
        <begin position="1"/>
        <end position="40"/>
    </location>
</feature>
<evidence type="ECO:0000313" key="3">
    <source>
        <dbReference type="Proteomes" id="UP001207654"/>
    </source>
</evidence>
<dbReference type="RefSeq" id="WP_267533346.1">
    <property type="nucleotide sequence ID" value="NZ_JAPNKA010000001.1"/>
</dbReference>
<evidence type="ECO:0000313" key="2">
    <source>
        <dbReference type="EMBL" id="MCY1074377.1"/>
    </source>
</evidence>